<dbReference type="Gene3D" id="3.40.50.1010">
    <property type="entry name" value="5'-nuclease"/>
    <property type="match status" value="1"/>
</dbReference>
<dbReference type="GO" id="GO:0016075">
    <property type="term" value="P:rRNA catabolic process"/>
    <property type="evidence" value="ECO:0007669"/>
    <property type="project" value="TreeGrafter"/>
</dbReference>
<sequence length="131" mass="15192">MKYLVDSDFLFGLVVINDPHHRVCKKVFSSLKKDDVELLVLNLVLQETATVISKKRSQKESLKFLGLFRKLPTQIVYLDLEIEKTSWGIFESQTKKGTSFVDCVNLAVMEKYKLDGILSFDEFYPKKLLIR</sequence>
<dbReference type="EMBL" id="MGHD01000010">
    <property type="protein sequence ID" value="OGM59987.1"/>
    <property type="molecule type" value="Genomic_DNA"/>
</dbReference>
<dbReference type="InterPro" id="IPR029060">
    <property type="entry name" value="PIN-like_dom_sf"/>
</dbReference>
<dbReference type="Proteomes" id="UP000176404">
    <property type="component" value="Unassembled WGS sequence"/>
</dbReference>
<accession>A0A1F8B7J7</accession>
<organism evidence="2 3">
    <name type="scientific">Candidatus Woesebacteria bacterium RIFCSPLOWO2_01_FULL_39_10b</name>
    <dbReference type="NCBI Taxonomy" id="1802517"/>
    <lineage>
        <taxon>Bacteria</taxon>
        <taxon>Candidatus Woeseibacteriota</taxon>
    </lineage>
</organism>
<dbReference type="STRING" id="1802517.A2892_03760"/>
<evidence type="ECO:0000259" key="1">
    <source>
        <dbReference type="Pfam" id="PF01850"/>
    </source>
</evidence>
<proteinExistence type="predicted"/>
<gene>
    <name evidence="2" type="ORF">A2892_03760</name>
</gene>
<dbReference type="GO" id="GO:0004521">
    <property type="term" value="F:RNA endonuclease activity"/>
    <property type="evidence" value="ECO:0007669"/>
    <property type="project" value="InterPro"/>
</dbReference>
<protein>
    <recommendedName>
        <fullName evidence="1">PIN domain-containing protein</fullName>
    </recommendedName>
</protein>
<feature type="domain" description="PIN" evidence="1">
    <location>
        <begin position="3"/>
        <end position="122"/>
    </location>
</feature>
<evidence type="ECO:0000313" key="2">
    <source>
        <dbReference type="EMBL" id="OGM59987.1"/>
    </source>
</evidence>
<dbReference type="PANTHER" id="PTHR42188">
    <property type="entry name" value="23S RRNA-SPECIFIC ENDONUCLEASE VAPC20"/>
    <property type="match status" value="1"/>
</dbReference>
<dbReference type="SUPFAM" id="SSF88723">
    <property type="entry name" value="PIN domain-like"/>
    <property type="match status" value="1"/>
</dbReference>
<reference evidence="2 3" key="1">
    <citation type="journal article" date="2016" name="Nat. Commun.">
        <title>Thousands of microbial genomes shed light on interconnected biogeochemical processes in an aquifer system.</title>
        <authorList>
            <person name="Anantharaman K."/>
            <person name="Brown C.T."/>
            <person name="Hug L.A."/>
            <person name="Sharon I."/>
            <person name="Castelle C.J."/>
            <person name="Probst A.J."/>
            <person name="Thomas B.C."/>
            <person name="Singh A."/>
            <person name="Wilkins M.J."/>
            <person name="Karaoz U."/>
            <person name="Brodie E.L."/>
            <person name="Williams K.H."/>
            <person name="Hubbard S.S."/>
            <person name="Banfield J.F."/>
        </authorList>
    </citation>
    <scope>NUCLEOTIDE SEQUENCE [LARGE SCALE GENOMIC DNA]</scope>
</reference>
<comment type="caution">
    <text evidence="2">The sequence shown here is derived from an EMBL/GenBank/DDBJ whole genome shotgun (WGS) entry which is preliminary data.</text>
</comment>
<evidence type="ECO:0000313" key="3">
    <source>
        <dbReference type="Proteomes" id="UP000176404"/>
    </source>
</evidence>
<name>A0A1F8B7J7_9BACT</name>
<dbReference type="InterPro" id="IPR039018">
    <property type="entry name" value="VapC20-like"/>
</dbReference>
<dbReference type="Pfam" id="PF01850">
    <property type="entry name" value="PIN"/>
    <property type="match status" value="1"/>
</dbReference>
<dbReference type="InterPro" id="IPR002716">
    <property type="entry name" value="PIN_dom"/>
</dbReference>
<dbReference type="AlphaFoldDB" id="A0A1F8B7J7"/>
<dbReference type="PANTHER" id="PTHR42188:SF1">
    <property type="entry name" value="23S RRNA-SPECIFIC ENDONUCLEASE VAPC20"/>
    <property type="match status" value="1"/>
</dbReference>